<dbReference type="EMBL" id="KE145352">
    <property type="protein sequence ID" value="EPE36954.1"/>
    <property type="molecule type" value="Genomic_DNA"/>
</dbReference>
<evidence type="ECO:0000313" key="4">
    <source>
        <dbReference type="EMBL" id="EPE36954.1"/>
    </source>
</evidence>
<dbReference type="Pfam" id="PF14040">
    <property type="entry name" value="DNase_NucA_NucB"/>
    <property type="match status" value="1"/>
</dbReference>
<dbReference type="Proteomes" id="UP000016922">
    <property type="component" value="Unassembled WGS sequence"/>
</dbReference>
<dbReference type="HOGENOM" id="CLU_912306_0_0_1"/>
<keyword evidence="5" id="KW-1185">Reference proteome</keyword>
<feature type="chain" id="PRO_5004508581" description="Deoxyribonuclease NucA/NucB domain-containing protein" evidence="2">
    <location>
        <begin position="21"/>
        <end position="305"/>
    </location>
</feature>
<reference evidence="4 5" key="1">
    <citation type="journal article" date="2013" name="BMC Genomics">
        <title>Genomics-driven discovery of the pneumocandin biosynthetic gene cluster in the fungus Glarea lozoyensis.</title>
        <authorList>
            <person name="Chen L."/>
            <person name="Yue Q."/>
            <person name="Zhang X."/>
            <person name="Xiang M."/>
            <person name="Wang C."/>
            <person name="Li S."/>
            <person name="Che Y."/>
            <person name="Ortiz-Lopez F.J."/>
            <person name="Bills G.F."/>
            <person name="Liu X."/>
            <person name="An Z."/>
        </authorList>
    </citation>
    <scope>NUCLEOTIDE SEQUENCE [LARGE SCALE GENOMIC DNA]</scope>
    <source>
        <strain evidence="5">ATCC 20868 / MF5171</strain>
    </source>
</reference>
<dbReference type="AlphaFoldDB" id="S3DIG8"/>
<dbReference type="InterPro" id="IPR029476">
    <property type="entry name" value="DNase_NucA_NucB"/>
</dbReference>
<gene>
    <name evidence="4" type="ORF">GLAREA_09117</name>
</gene>
<evidence type="ECO:0000259" key="3">
    <source>
        <dbReference type="Pfam" id="PF14040"/>
    </source>
</evidence>
<dbReference type="OrthoDB" id="2748312at2759"/>
<feature type="region of interest" description="Disordered" evidence="1">
    <location>
        <begin position="145"/>
        <end position="170"/>
    </location>
</feature>
<feature type="signal peptide" evidence="2">
    <location>
        <begin position="1"/>
        <end position="20"/>
    </location>
</feature>
<feature type="domain" description="Deoxyribonuclease NucA/NucB" evidence="3">
    <location>
        <begin position="92"/>
        <end position="202"/>
    </location>
</feature>
<organism evidence="4 5">
    <name type="scientific">Glarea lozoyensis (strain ATCC 20868 / MF5171)</name>
    <dbReference type="NCBI Taxonomy" id="1116229"/>
    <lineage>
        <taxon>Eukaryota</taxon>
        <taxon>Fungi</taxon>
        <taxon>Dikarya</taxon>
        <taxon>Ascomycota</taxon>
        <taxon>Pezizomycotina</taxon>
        <taxon>Leotiomycetes</taxon>
        <taxon>Helotiales</taxon>
        <taxon>Helotiaceae</taxon>
        <taxon>Glarea</taxon>
    </lineage>
</organism>
<evidence type="ECO:0000256" key="2">
    <source>
        <dbReference type="SAM" id="SignalP"/>
    </source>
</evidence>
<protein>
    <recommendedName>
        <fullName evidence="3">Deoxyribonuclease NucA/NucB domain-containing protein</fullName>
    </recommendedName>
</protein>
<dbReference type="GeneID" id="19468165"/>
<dbReference type="KEGG" id="glz:GLAREA_09117"/>
<keyword evidence="2" id="KW-0732">Signal</keyword>
<accession>S3DIG8</accession>
<sequence length="305" mass="33608">MRKLIQLAGILSFISSRVQGFVVPPLAPERQVAETPATNISTQTIEESITIVKRSPTIPSPAVGELVREVLLDCIKHDPGDGALEDICNVDCYAHLCLDRPTTMKYTPGKTNIDPNRILSGYGVRPFTGDDEKMAARGVARLGPEHQSGEEIPFASTAQGGSGQEGTTDEPVDFTTQALLAGVRAEGQPIQGRALAEAYREATPSPVQNMGDWFDIKYKSDSYYCLELAKWRSGQLTAQQREDICRKKEGKGKEDPVFRVFVKTTKKGQRNAKFAPAVRGEGVFDYFKPVSRRAQTAEKEEEKEE</sequence>
<proteinExistence type="predicted"/>
<evidence type="ECO:0000256" key="1">
    <source>
        <dbReference type="SAM" id="MobiDB-lite"/>
    </source>
</evidence>
<name>S3DIG8_GLAL2</name>
<evidence type="ECO:0000313" key="5">
    <source>
        <dbReference type="Proteomes" id="UP000016922"/>
    </source>
</evidence>
<dbReference type="RefSeq" id="XP_008076269.1">
    <property type="nucleotide sequence ID" value="XM_008078078.1"/>
</dbReference>